<sequence length="95" mass="10720">MERNPKGTVGNTRVHCVLGMLSLQVFAAFNVWCHLSINPLQVGLWGVGRFRLILKRSVSSVKRFDSNCDPWPVITEVIPKWEIQPLYTAEVTVPA</sequence>
<dbReference type="AlphaFoldDB" id="A0A8X6N3C5"/>
<dbReference type="EMBL" id="BMAW01004887">
    <property type="protein sequence ID" value="GFS91373.1"/>
    <property type="molecule type" value="Genomic_DNA"/>
</dbReference>
<protein>
    <submittedName>
        <fullName evidence="1">Uncharacterized protein</fullName>
    </submittedName>
</protein>
<reference evidence="1" key="1">
    <citation type="submission" date="2020-08" db="EMBL/GenBank/DDBJ databases">
        <title>Multicomponent nature underlies the extraordinary mechanical properties of spider dragline silk.</title>
        <authorList>
            <person name="Kono N."/>
            <person name="Nakamura H."/>
            <person name="Mori M."/>
            <person name="Yoshida Y."/>
            <person name="Ohtoshi R."/>
            <person name="Malay A.D."/>
            <person name="Moran D.A.P."/>
            <person name="Tomita M."/>
            <person name="Numata K."/>
            <person name="Arakawa K."/>
        </authorList>
    </citation>
    <scope>NUCLEOTIDE SEQUENCE</scope>
</reference>
<comment type="caution">
    <text evidence="1">The sequence shown here is derived from an EMBL/GenBank/DDBJ whole genome shotgun (WGS) entry which is preliminary data.</text>
</comment>
<organism evidence="1 2">
    <name type="scientific">Nephila pilipes</name>
    <name type="common">Giant wood spider</name>
    <name type="synonym">Nephila maculata</name>
    <dbReference type="NCBI Taxonomy" id="299642"/>
    <lineage>
        <taxon>Eukaryota</taxon>
        <taxon>Metazoa</taxon>
        <taxon>Ecdysozoa</taxon>
        <taxon>Arthropoda</taxon>
        <taxon>Chelicerata</taxon>
        <taxon>Arachnida</taxon>
        <taxon>Araneae</taxon>
        <taxon>Araneomorphae</taxon>
        <taxon>Entelegynae</taxon>
        <taxon>Araneoidea</taxon>
        <taxon>Nephilidae</taxon>
        <taxon>Nephila</taxon>
    </lineage>
</organism>
<evidence type="ECO:0000313" key="1">
    <source>
        <dbReference type="EMBL" id="GFS91373.1"/>
    </source>
</evidence>
<dbReference type="Proteomes" id="UP000887013">
    <property type="component" value="Unassembled WGS sequence"/>
</dbReference>
<proteinExistence type="predicted"/>
<gene>
    <name evidence="1" type="ORF">NPIL_180541</name>
</gene>
<evidence type="ECO:0000313" key="2">
    <source>
        <dbReference type="Proteomes" id="UP000887013"/>
    </source>
</evidence>
<name>A0A8X6N3C5_NEPPI</name>
<accession>A0A8X6N3C5</accession>
<keyword evidence="2" id="KW-1185">Reference proteome</keyword>